<reference evidence="5 6" key="1">
    <citation type="submission" date="2016-02" db="EMBL/GenBank/DDBJ databases">
        <title>Genome analysis of coral dinoflagellate symbionts highlights evolutionary adaptations to a symbiotic lifestyle.</title>
        <authorList>
            <person name="Aranda M."/>
            <person name="Li Y."/>
            <person name="Liew Y.J."/>
            <person name="Baumgarten S."/>
            <person name="Simakov O."/>
            <person name="Wilson M."/>
            <person name="Piel J."/>
            <person name="Ashoor H."/>
            <person name="Bougouffa S."/>
            <person name="Bajic V.B."/>
            <person name="Ryu T."/>
            <person name="Ravasi T."/>
            <person name="Bayer T."/>
            <person name="Micklem G."/>
            <person name="Kim H."/>
            <person name="Bhak J."/>
            <person name="Lajeunesse T.C."/>
            <person name="Voolstra C.R."/>
        </authorList>
    </citation>
    <scope>NUCLEOTIDE SEQUENCE [LARGE SCALE GENOMIC DNA]</scope>
    <source>
        <strain evidence="5 6">CCMP2467</strain>
    </source>
</reference>
<keyword evidence="6" id="KW-1185">Reference proteome</keyword>
<feature type="domain" description="Tyrosinase copper-binding" evidence="4">
    <location>
        <begin position="215"/>
        <end position="232"/>
    </location>
</feature>
<dbReference type="SUPFAM" id="SSF48056">
    <property type="entry name" value="Di-copper centre-containing domain"/>
    <property type="match status" value="1"/>
</dbReference>
<protein>
    <recommendedName>
        <fullName evidence="4">Tyrosinase copper-binding domain-containing protein</fullName>
    </recommendedName>
</protein>
<evidence type="ECO:0000256" key="1">
    <source>
        <dbReference type="ARBA" id="ARBA00022723"/>
    </source>
</evidence>
<keyword evidence="2" id="KW-0186">Copper</keyword>
<evidence type="ECO:0000313" key="6">
    <source>
        <dbReference type="Proteomes" id="UP000186817"/>
    </source>
</evidence>
<dbReference type="Proteomes" id="UP000186817">
    <property type="component" value="Unassembled WGS sequence"/>
</dbReference>
<dbReference type="GO" id="GO:0016491">
    <property type="term" value="F:oxidoreductase activity"/>
    <property type="evidence" value="ECO:0007669"/>
    <property type="project" value="InterPro"/>
</dbReference>
<accession>A0A1Q9DZ23</accession>
<evidence type="ECO:0000313" key="5">
    <source>
        <dbReference type="EMBL" id="OLQ00425.1"/>
    </source>
</evidence>
<dbReference type="GO" id="GO:0046872">
    <property type="term" value="F:metal ion binding"/>
    <property type="evidence" value="ECO:0007669"/>
    <property type="project" value="UniProtKB-KW"/>
</dbReference>
<dbReference type="AlphaFoldDB" id="A0A1Q9DZ23"/>
<dbReference type="InterPro" id="IPR050316">
    <property type="entry name" value="Tyrosinase/Hemocyanin"/>
</dbReference>
<evidence type="ECO:0000256" key="3">
    <source>
        <dbReference type="SAM" id="MobiDB-lite"/>
    </source>
</evidence>
<comment type="caution">
    <text evidence="5">The sequence shown here is derived from an EMBL/GenBank/DDBJ whole genome shotgun (WGS) entry which is preliminary data.</text>
</comment>
<evidence type="ECO:0000256" key="2">
    <source>
        <dbReference type="ARBA" id="ARBA00023008"/>
    </source>
</evidence>
<sequence>MSLFQMQPLPSTDEEQPGPSSGLGHQQRPHCRRILTGTGLLVVLGLCWVALQKSPEFLARRFGAPSLVEGQPEAQEAWGMGKVWQWHKDRLEAYKIHKKTNWDGEQQKTANARWEVFDGKKIRSIGSRTDTDMPPKKKARNGQLLKDLLDDSEHLKAVKEEFGQCVVTVADAFWKVKTLTEAEGQALYGPNFHNHDDMLMLHSCATTDPRCDQGHFGPQFMTFHRALLLKYELALLAVDPSIEAMPYWNMAYDAQGGKYEMDPIKGIFTNNYFGDYYGNMGMANYQVTNGLFANWPIAHWTSERFGSESHMAKGNPCIEKEYFTGTTASVCDRCCMDTTGTCECDEETDTYSTFLRAHDDCTPWVARWPEDPDCIEMSTFMCSQRFKRISVEPGPRAKGLESADGLGKLGGTWKLVYNEEDFNNCTDIKQFFLAVAGSQRFKRISVEPGFLSTFRQLILPQMQKRADAISEDTEYGKYVRKAVRKLTDTAEQESQYSDAFTSVLQEIMKQLCGDYMLFGFIRDRIHLGKQQTPIYPRFFHSQAHIKFGKDLLDVTTSPNEAAAFTGYHSDIDRSSMTWMMVI</sequence>
<dbReference type="EMBL" id="LSRX01000328">
    <property type="protein sequence ID" value="OLQ00425.1"/>
    <property type="molecule type" value="Genomic_DNA"/>
</dbReference>
<feature type="compositionally biased region" description="Polar residues" evidence="3">
    <location>
        <begin position="1"/>
        <end position="10"/>
    </location>
</feature>
<proteinExistence type="predicted"/>
<dbReference type="PANTHER" id="PTHR11474">
    <property type="entry name" value="TYROSINASE FAMILY MEMBER"/>
    <property type="match status" value="1"/>
</dbReference>
<dbReference type="InterPro" id="IPR008922">
    <property type="entry name" value="Di-copper_centre_dom_sf"/>
</dbReference>
<dbReference type="Gene3D" id="1.10.1280.10">
    <property type="entry name" value="Di-copper center containing domain from catechol oxidase"/>
    <property type="match status" value="1"/>
</dbReference>
<organism evidence="5 6">
    <name type="scientific">Symbiodinium microadriaticum</name>
    <name type="common">Dinoflagellate</name>
    <name type="synonym">Zooxanthella microadriatica</name>
    <dbReference type="NCBI Taxonomy" id="2951"/>
    <lineage>
        <taxon>Eukaryota</taxon>
        <taxon>Sar</taxon>
        <taxon>Alveolata</taxon>
        <taxon>Dinophyceae</taxon>
        <taxon>Suessiales</taxon>
        <taxon>Symbiodiniaceae</taxon>
        <taxon>Symbiodinium</taxon>
    </lineage>
</organism>
<name>A0A1Q9DZ23_SYMMI</name>
<dbReference type="OrthoDB" id="6132182at2759"/>
<dbReference type="PANTHER" id="PTHR11474:SF126">
    <property type="entry name" value="TYROSINASE-LIKE PROTEIN TYR-1-RELATED"/>
    <property type="match status" value="1"/>
</dbReference>
<keyword evidence="1" id="KW-0479">Metal-binding</keyword>
<gene>
    <name evidence="5" type="ORF">AK812_SmicGene16916</name>
</gene>
<dbReference type="PROSITE" id="PS00497">
    <property type="entry name" value="TYROSINASE_1"/>
    <property type="match status" value="1"/>
</dbReference>
<dbReference type="Pfam" id="PF00264">
    <property type="entry name" value="Tyrosinase"/>
    <property type="match status" value="1"/>
</dbReference>
<evidence type="ECO:0000259" key="4">
    <source>
        <dbReference type="PROSITE" id="PS00497"/>
    </source>
</evidence>
<dbReference type="InterPro" id="IPR002227">
    <property type="entry name" value="Tyrosinase_Cu-bd"/>
</dbReference>
<feature type="region of interest" description="Disordered" evidence="3">
    <location>
        <begin position="1"/>
        <end position="29"/>
    </location>
</feature>